<name>A0A7J8BYI3_MOLMO</name>
<proteinExistence type="predicted"/>
<sequence>MCMFMYVNLNPVITCISFTHVLFPSCEADPLEPSGGALDRATFGSSAHGCLVLSVLEGSLQPAHQSSAVLSVGCAAREGGCFLPLFRHCNYCFTIECLNNSLQILCIYGKLLSSHLLGLDTWPCPWWLV</sequence>
<reference evidence="1 2" key="1">
    <citation type="journal article" date="2020" name="Nature">
        <title>Six reference-quality genomes reveal evolution of bat adaptations.</title>
        <authorList>
            <person name="Jebb D."/>
            <person name="Huang Z."/>
            <person name="Pippel M."/>
            <person name="Hughes G.M."/>
            <person name="Lavrichenko K."/>
            <person name="Devanna P."/>
            <person name="Winkler S."/>
            <person name="Jermiin L.S."/>
            <person name="Skirmuntt E.C."/>
            <person name="Katzourakis A."/>
            <person name="Burkitt-Gray L."/>
            <person name="Ray D.A."/>
            <person name="Sullivan K.A.M."/>
            <person name="Roscito J.G."/>
            <person name="Kirilenko B.M."/>
            <person name="Davalos L.M."/>
            <person name="Corthals A.P."/>
            <person name="Power M.L."/>
            <person name="Jones G."/>
            <person name="Ransome R.D."/>
            <person name="Dechmann D.K.N."/>
            <person name="Locatelli A.G."/>
            <person name="Puechmaille S.J."/>
            <person name="Fedrigo O."/>
            <person name="Jarvis E.D."/>
            <person name="Hiller M."/>
            <person name="Vernes S.C."/>
            <person name="Myers E.W."/>
            <person name="Teeling E.C."/>
        </authorList>
    </citation>
    <scope>NUCLEOTIDE SEQUENCE [LARGE SCALE GENOMIC DNA]</scope>
    <source>
        <strain evidence="1">MMolMol1</strain>
        <tissue evidence="1">Muscle</tissue>
    </source>
</reference>
<evidence type="ECO:0000313" key="1">
    <source>
        <dbReference type="EMBL" id="KAF6403664.1"/>
    </source>
</evidence>
<organism evidence="1 2">
    <name type="scientific">Molossus molossus</name>
    <name type="common">Pallas' mastiff bat</name>
    <name type="synonym">Vespertilio molossus</name>
    <dbReference type="NCBI Taxonomy" id="27622"/>
    <lineage>
        <taxon>Eukaryota</taxon>
        <taxon>Metazoa</taxon>
        <taxon>Chordata</taxon>
        <taxon>Craniata</taxon>
        <taxon>Vertebrata</taxon>
        <taxon>Euteleostomi</taxon>
        <taxon>Mammalia</taxon>
        <taxon>Eutheria</taxon>
        <taxon>Laurasiatheria</taxon>
        <taxon>Chiroptera</taxon>
        <taxon>Yangochiroptera</taxon>
        <taxon>Molossidae</taxon>
        <taxon>Molossus</taxon>
    </lineage>
</organism>
<gene>
    <name evidence="1" type="ORF">HJG59_010064</name>
</gene>
<dbReference type="InParanoid" id="A0A7J8BYI3"/>
<dbReference type="AlphaFoldDB" id="A0A7J8BYI3"/>
<keyword evidence="2" id="KW-1185">Reference proteome</keyword>
<accession>A0A7J8BYI3</accession>
<evidence type="ECO:0000313" key="2">
    <source>
        <dbReference type="Proteomes" id="UP000550707"/>
    </source>
</evidence>
<protein>
    <submittedName>
        <fullName evidence="1">Uncharacterized protein</fullName>
    </submittedName>
</protein>
<dbReference type="EMBL" id="JACASF010000022">
    <property type="protein sequence ID" value="KAF6403664.1"/>
    <property type="molecule type" value="Genomic_DNA"/>
</dbReference>
<comment type="caution">
    <text evidence="1">The sequence shown here is derived from an EMBL/GenBank/DDBJ whole genome shotgun (WGS) entry which is preliminary data.</text>
</comment>
<dbReference type="Proteomes" id="UP000550707">
    <property type="component" value="Unassembled WGS sequence"/>
</dbReference>